<evidence type="ECO:0000313" key="2">
    <source>
        <dbReference type="Proteomes" id="UP000233551"/>
    </source>
</evidence>
<dbReference type="AlphaFoldDB" id="A0A2I0HYX6"/>
<dbReference type="EMBL" id="PGOL01004647">
    <property type="protein sequence ID" value="PKI36901.1"/>
    <property type="molecule type" value="Genomic_DNA"/>
</dbReference>
<organism evidence="1 2">
    <name type="scientific">Punica granatum</name>
    <name type="common">Pomegranate</name>
    <dbReference type="NCBI Taxonomy" id="22663"/>
    <lineage>
        <taxon>Eukaryota</taxon>
        <taxon>Viridiplantae</taxon>
        <taxon>Streptophyta</taxon>
        <taxon>Embryophyta</taxon>
        <taxon>Tracheophyta</taxon>
        <taxon>Spermatophyta</taxon>
        <taxon>Magnoliopsida</taxon>
        <taxon>eudicotyledons</taxon>
        <taxon>Gunneridae</taxon>
        <taxon>Pentapetalae</taxon>
        <taxon>rosids</taxon>
        <taxon>malvids</taxon>
        <taxon>Myrtales</taxon>
        <taxon>Lythraceae</taxon>
        <taxon>Punica</taxon>
    </lineage>
</organism>
<comment type="caution">
    <text evidence="1">The sequence shown here is derived from an EMBL/GenBank/DDBJ whole genome shotgun (WGS) entry which is preliminary data.</text>
</comment>
<proteinExistence type="predicted"/>
<feature type="non-terminal residue" evidence="1">
    <location>
        <position position="1"/>
    </location>
</feature>
<evidence type="ECO:0000313" key="1">
    <source>
        <dbReference type="EMBL" id="PKI36901.1"/>
    </source>
</evidence>
<sequence length="127" mass="14157">REGGVQIAVGLPLLTSPPSRQSTKRVGGVQIEAGLLLWATPHSRRARWRLRGHRDLIRREGWLEGLPIWSFPPSISIRNRKIGVGKDKKRGSFRPPLLLDDLAEGSSDCKGPPSCYFPWQIPSLDKG</sequence>
<reference evidence="1 2" key="1">
    <citation type="submission" date="2017-11" db="EMBL/GenBank/DDBJ databases">
        <title>De-novo sequencing of pomegranate (Punica granatum L.) genome.</title>
        <authorList>
            <person name="Akparov Z."/>
            <person name="Amiraslanov A."/>
            <person name="Hajiyeva S."/>
            <person name="Abbasov M."/>
            <person name="Kaur K."/>
            <person name="Hamwieh A."/>
            <person name="Solovyev V."/>
            <person name="Salamov A."/>
            <person name="Braich B."/>
            <person name="Kosarev P."/>
            <person name="Mahmoud A."/>
            <person name="Hajiyev E."/>
            <person name="Babayeva S."/>
            <person name="Izzatullayeva V."/>
            <person name="Mammadov A."/>
            <person name="Mammadov A."/>
            <person name="Sharifova S."/>
            <person name="Ojaghi J."/>
            <person name="Eynullazada K."/>
            <person name="Bayramov B."/>
            <person name="Abdulazimova A."/>
            <person name="Shahmuradov I."/>
        </authorList>
    </citation>
    <scope>NUCLEOTIDE SEQUENCE [LARGE SCALE GENOMIC DNA]</scope>
    <source>
        <strain evidence="2">cv. AG2017</strain>
        <tissue evidence="1">Leaf</tissue>
    </source>
</reference>
<protein>
    <submittedName>
        <fullName evidence="1">Uncharacterized protein</fullName>
    </submittedName>
</protein>
<keyword evidence="2" id="KW-1185">Reference proteome</keyword>
<name>A0A2I0HYX6_PUNGR</name>
<accession>A0A2I0HYX6</accession>
<gene>
    <name evidence="1" type="ORF">CRG98_042704</name>
</gene>
<dbReference type="Proteomes" id="UP000233551">
    <property type="component" value="Unassembled WGS sequence"/>
</dbReference>